<dbReference type="AlphaFoldDB" id="A0A1A9WWY3"/>
<sequence length="109" mass="12999">MTRFSYRILPQQHANDSFKEKKRKKQSLKSTEHCKNYYSVTLGFNVFKAFAQERPKSNLFNRTQSLEEWTNFSVERSLNVERAVSTMMCIDKPIHLIFSIRTKIHCYNT</sequence>
<keyword evidence="2" id="KW-1185">Reference proteome</keyword>
<dbReference type="EnsemblMetazoa" id="GBRI035461-RA">
    <property type="protein sequence ID" value="GBRI035461-PA"/>
    <property type="gene ID" value="GBRI035461"/>
</dbReference>
<proteinExistence type="predicted"/>
<reference evidence="2" key="1">
    <citation type="submission" date="2014-03" db="EMBL/GenBank/DDBJ databases">
        <authorList>
            <person name="Aksoy S."/>
            <person name="Warren W."/>
            <person name="Wilson R.K."/>
        </authorList>
    </citation>
    <scope>NUCLEOTIDE SEQUENCE [LARGE SCALE GENOMIC DNA]</scope>
    <source>
        <strain evidence="2">IAEA</strain>
    </source>
</reference>
<evidence type="ECO:0000313" key="2">
    <source>
        <dbReference type="Proteomes" id="UP000091820"/>
    </source>
</evidence>
<evidence type="ECO:0000313" key="1">
    <source>
        <dbReference type="EnsemblMetazoa" id="GBRI035461-PA"/>
    </source>
</evidence>
<reference evidence="1" key="2">
    <citation type="submission" date="2020-05" db="UniProtKB">
        <authorList>
            <consortium name="EnsemblMetazoa"/>
        </authorList>
    </citation>
    <scope>IDENTIFICATION</scope>
    <source>
        <strain evidence="1">IAEA</strain>
    </source>
</reference>
<dbReference type="Proteomes" id="UP000091820">
    <property type="component" value="Unassembled WGS sequence"/>
</dbReference>
<dbReference type="VEuPathDB" id="VectorBase:GBRI035461"/>
<protein>
    <submittedName>
        <fullName evidence="1">Uncharacterized protein</fullName>
    </submittedName>
</protein>
<accession>A0A1A9WWY3</accession>
<name>A0A1A9WWY3_9MUSC</name>
<organism evidence="1 2">
    <name type="scientific">Glossina brevipalpis</name>
    <dbReference type="NCBI Taxonomy" id="37001"/>
    <lineage>
        <taxon>Eukaryota</taxon>
        <taxon>Metazoa</taxon>
        <taxon>Ecdysozoa</taxon>
        <taxon>Arthropoda</taxon>
        <taxon>Hexapoda</taxon>
        <taxon>Insecta</taxon>
        <taxon>Pterygota</taxon>
        <taxon>Neoptera</taxon>
        <taxon>Endopterygota</taxon>
        <taxon>Diptera</taxon>
        <taxon>Brachycera</taxon>
        <taxon>Muscomorpha</taxon>
        <taxon>Hippoboscoidea</taxon>
        <taxon>Glossinidae</taxon>
        <taxon>Glossina</taxon>
    </lineage>
</organism>